<reference evidence="7 8" key="1">
    <citation type="submission" date="2024-02" db="EMBL/GenBank/DDBJ databases">
        <title>De novo assembly and annotation of 12 fungi associated with fruit tree decline syndrome in Ontario, Canada.</title>
        <authorList>
            <person name="Sulman M."/>
            <person name="Ellouze W."/>
            <person name="Ilyukhin E."/>
        </authorList>
    </citation>
    <scope>NUCLEOTIDE SEQUENCE [LARGE SCALE GENOMIC DNA]</scope>
    <source>
        <strain evidence="7 8">M1-105</strain>
    </source>
</reference>
<gene>
    <name evidence="7" type="primary">ECM29</name>
    <name evidence="7" type="ORF">SLS56_009347</name>
</gene>
<protein>
    <submittedName>
        <fullName evidence="7">Proteasome component M29</fullName>
    </submittedName>
</protein>
<dbReference type="PANTHER" id="PTHR23346">
    <property type="entry name" value="TRANSLATIONAL ACTIVATOR GCN1-RELATED"/>
    <property type="match status" value="1"/>
</dbReference>
<keyword evidence="3" id="KW-0677">Repeat</keyword>
<evidence type="ECO:0000256" key="2">
    <source>
        <dbReference type="ARBA" id="ARBA00022490"/>
    </source>
</evidence>
<dbReference type="Pfam" id="PF24492">
    <property type="entry name" value="HEAT_ECM29"/>
    <property type="match status" value="1"/>
</dbReference>
<organism evidence="7 8">
    <name type="scientific">Neofusicoccum ribis</name>
    <dbReference type="NCBI Taxonomy" id="45134"/>
    <lineage>
        <taxon>Eukaryota</taxon>
        <taxon>Fungi</taxon>
        <taxon>Dikarya</taxon>
        <taxon>Ascomycota</taxon>
        <taxon>Pezizomycotina</taxon>
        <taxon>Dothideomycetes</taxon>
        <taxon>Dothideomycetes incertae sedis</taxon>
        <taxon>Botryosphaeriales</taxon>
        <taxon>Botryosphaeriaceae</taxon>
        <taxon>Neofusicoccum</taxon>
    </lineage>
</organism>
<evidence type="ECO:0000313" key="7">
    <source>
        <dbReference type="EMBL" id="KAL1621095.1"/>
    </source>
</evidence>
<keyword evidence="8" id="KW-1185">Reference proteome</keyword>
<dbReference type="Proteomes" id="UP001521116">
    <property type="component" value="Unassembled WGS sequence"/>
</dbReference>
<dbReference type="Pfam" id="PF13001">
    <property type="entry name" value="ECM29_N"/>
    <property type="match status" value="1"/>
</dbReference>
<evidence type="ECO:0000313" key="8">
    <source>
        <dbReference type="Proteomes" id="UP001521116"/>
    </source>
</evidence>
<comment type="subcellular location">
    <subcellularLocation>
        <location evidence="1">Cytoplasm</location>
    </subcellularLocation>
</comment>
<dbReference type="InterPro" id="IPR055443">
    <property type="entry name" value="HEAT_ECM29"/>
</dbReference>
<keyword evidence="2" id="KW-0963">Cytoplasm</keyword>
<dbReference type="InterPro" id="IPR011989">
    <property type="entry name" value="ARM-like"/>
</dbReference>
<dbReference type="EMBL" id="JAJVDC020000156">
    <property type="protein sequence ID" value="KAL1621095.1"/>
    <property type="molecule type" value="Genomic_DNA"/>
</dbReference>
<accession>A0ABR3SHK1</accession>
<feature type="domain" description="Proteasome adapter and scaffold protein ECM29 HEAT-repeat" evidence="6">
    <location>
        <begin position="1310"/>
        <end position="1471"/>
    </location>
</feature>
<dbReference type="PANTHER" id="PTHR23346:SF19">
    <property type="entry name" value="PROTEASOME ADAPTER AND SCAFFOLD PROTEIN ECM29"/>
    <property type="match status" value="1"/>
</dbReference>
<name>A0ABR3SHK1_9PEZI</name>
<evidence type="ECO:0000259" key="5">
    <source>
        <dbReference type="Pfam" id="PF13001"/>
    </source>
</evidence>
<dbReference type="Gene3D" id="1.25.10.10">
    <property type="entry name" value="Leucine-rich Repeat Variant"/>
    <property type="match status" value="2"/>
</dbReference>
<evidence type="ECO:0000256" key="1">
    <source>
        <dbReference type="ARBA" id="ARBA00004496"/>
    </source>
</evidence>
<evidence type="ECO:0000256" key="4">
    <source>
        <dbReference type="ARBA" id="ARBA00022942"/>
    </source>
</evidence>
<dbReference type="GO" id="GO:0000502">
    <property type="term" value="C:proteasome complex"/>
    <property type="evidence" value="ECO:0007669"/>
    <property type="project" value="UniProtKB-KW"/>
</dbReference>
<keyword evidence="4 7" id="KW-0647">Proteasome</keyword>
<sequence>MGSSEERELALIGKVELRIALADSDAKLQSILHTYLGPLLLKLASEHVGVRNKAKIQLPVAALLKQFKEHADTLLIRHFDLLYVQQGISRLPLSERLGLLPVLINGIAADTEKSVPHGSQLFNLLVRLLAHFQLPPRGSRDDEQLREKLTVSKEDAKFLSLWFGKLILFSPLRASPDGSNVACPGLSPDEYQFLTLQGKPGVWDPSAEGGMNLAEAKVIISKFLASGMFTDDERFFPAVYASADSNSRISEIGDDILKRTLPNTDLEDQCIISSLYDIYFGTSSGQLPARPALKIKILSYFTKSVAATTFTSKATRLVEEGLTYGAVDEGSNAVANGSSARGREATKLRAAIFSFVNFMARRGSAADLHAVGPTLVQRLRAFIEDQGWPKPNPDEDVALRGYVYEVIGLLAKAAPEEVLLEPSLNLLRWLFRSLSDDTSGRDTAVSIDEALSSVLGALATSSNADVQRSLRELLLEQMTADEDANPNDSTSTFRRSTRYAAVRFANRCLPYKDIVARWIDLLAVSGPASESQEVREEGSRGLDPHWSRLLHSSQSGVGAGGADEPHLFFPDFAELSIYVLSLPEVSAATRNAWRPNDQVRHFKRYFPHAFAPTVKFCYQILMDEALRTHGTAIAVDVDWARKLDTAVATDGDARNAVKSYLKRAASEQGAILHSVLALMRAALEGLLWEGGTSLDDLGEKFVRLCSLSPDDLLDMSQAAPAFRALEPCIFSNHEPTRTVAANAYGLLATHSAVVASEADHSLSLLLQRADLWKQAVGSQVNEVAGAILAVAYYFSRLTARKRRASASEEKLQHLLNLILDILRGSTDKTLRDATNLAISELSLFFVVKAERMTDIAKINFTLFTDKLVENAKTGNEKAILALGHLAMIVDDESDPNLDFVGTKIFELHEIRQTETQFAVGEAVSCLAGSWEATILAPRMDIDAPIPSAPSRAKTLPRVLEKILTNCRNTKPALKKASVIWLLSIVQFLGHMPAVKSRLPDCQIAFKSCLSDRDEVVQEAASRGLGLVYEKGDRQLKDDLVRDLVGSFSDNKANLSGNVSDDTQLFEPGALPTGDGSVTTYKDILNLASEVGDSSLVYRFMSLAANNAIWSSRAAFGRFGLSNVLSDSSVDGYLAENPKLYPKLFRYRFDPNPNVQRSMNDIWNALVKDSAATLDKHFNAIMEDLLQNILGREWRVRQAACAAIADLVQGRSIEKYEQYLGRIWTACFKVLDDIKESVRVAAAGLARVLTAILTRSLEAGDTSVKNADTMLKNVLPFLLSTSGLESSAKEVQGFALHTLLEIIKKSSAKILRPYIPELIERLIGLLSSIEHEAVNYIHLNAAKYNLTEQKIDDMRLASVRGSPLMEAIERCLDLLDDDSMKALEPRLENAMKTAIGLPSKVGATRVLVSLATRRGFLFKPYADHFLKLIERHIHDRNETVSAAYAVSAGYVTRIASDNQILDLIGFCKRMYFESDDDRHRTESGDVVAAISKHASDKFNALSTELLPFVYVAKHDSSEAVRELFSRAWDDNVGGSLAVQLYVKDIVAIAQERLDSPRWTLKHTAAKAIAEATNALASTVEDISLPNAETIWPALDKALGGKSWDGKEVVLQAFARFVERGGALWKTKQEVADQIKKVIVREAKRQNKTYRQHALKPLGRVAAARTDIDWSETVFDVVSPVVDELTEGDEDAMDVDAGEGMRKDEKLRDNTATGAIFALQASINPRLLQDTALSGAALRGLTLALKLNSLHSNAVHVAIFEGLQSLFDRIFTQEPTGSFSTGNESQLKEVLEKLLFDARYDGLSEAMRIKRAQAIHALAKLPERGFARGLLVGKLGAEIENERSPLVRAELEKAKTAKTMEEEV</sequence>
<dbReference type="SUPFAM" id="SSF48371">
    <property type="entry name" value="ARM repeat"/>
    <property type="match status" value="2"/>
</dbReference>
<comment type="caution">
    <text evidence="7">The sequence shown here is derived from an EMBL/GenBank/DDBJ whole genome shotgun (WGS) entry which is preliminary data.</text>
</comment>
<feature type="domain" description="Proteasome component Ecm29 N-terminal" evidence="5">
    <location>
        <begin position="12"/>
        <end position="523"/>
    </location>
</feature>
<proteinExistence type="predicted"/>
<evidence type="ECO:0000259" key="6">
    <source>
        <dbReference type="Pfam" id="PF24492"/>
    </source>
</evidence>
<dbReference type="InterPro" id="IPR016024">
    <property type="entry name" value="ARM-type_fold"/>
</dbReference>
<evidence type="ECO:0000256" key="3">
    <source>
        <dbReference type="ARBA" id="ARBA00022737"/>
    </source>
</evidence>
<dbReference type="Pfam" id="PF23731">
    <property type="entry name" value="ARM_ECM29_C"/>
    <property type="match status" value="1"/>
</dbReference>
<dbReference type="InterPro" id="IPR024372">
    <property type="entry name" value="Ecm29_N"/>
</dbReference>